<dbReference type="AlphaFoldDB" id="A0A5J4TN75"/>
<evidence type="ECO:0000256" key="1">
    <source>
        <dbReference type="SAM" id="MobiDB-lite"/>
    </source>
</evidence>
<sequence length="259" mass="29766">MRLIYGMLTQFWNPLEMQIFDLYIPNEDERSNPDLYAANVGKFIAEKLDIPYIDGSGYSYSKLVSDILIDNKVSIDQIDSEVAKLDLIQERQKQDRKENGIELKEQQDKLKTLFPELYGIAFLIINIYVSGHFMLIKSNVRVLVLFLKFAIPARRALLKMAQRQLKQLPQREEAEKPKLQQATQIDKTTSPSPGRISQQNLQDLRITSPTRSSNQQGYLNQPDVRIISPSKGKNPSTTQLEQITSPTAQKLHNYQNDKN</sequence>
<keyword evidence="2" id="KW-0812">Transmembrane</keyword>
<accession>A0A5J4TN75</accession>
<dbReference type="Proteomes" id="UP000324800">
    <property type="component" value="Unassembled WGS sequence"/>
</dbReference>
<evidence type="ECO:0000313" key="3">
    <source>
        <dbReference type="EMBL" id="KAA6359986.1"/>
    </source>
</evidence>
<name>A0A5J4TN75_9EUKA</name>
<feature type="region of interest" description="Disordered" evidence="1">
    <location>
        <begin position="168"/>
        <end position="259"/>
    </location>
</feature>
<feature type="compositionally biased region" description="Polar residues" evidence="1">
    <location>
        <begin position="180"/>
        <end position="219"/>
    </location>
</feature>
<feature type="non-terminal residue" evidence="3">
    <location>
        <position position="259"/>
    </location>
</feature>
<dbReference type="EMBL" id="SNRW01027592">
    <property type="protein sequence ID" value="KAA6359986.1"/>
    <property type="molecule type" value="Genomic_DNA"/>
</dbReference>
<evidence type="ECO:0000256" key="2">
    <source>
        <dbReference type="SAM" id="Phobius"/>
    </source>
</evidence>
<proteinExistence type="predicted"/>
<comment type="caution">
    <text evidence="3">The sequence shown here is derived from an EMBL/GenBank/DDBJ whole genome shotgun (WGS) entry which is preliminary data.</text>
</comment>
<organism evidence="3 4">
    <name type="scientific">Streblomastix strix</name>
    <dbReference type="NCBI Taxonomy" id="222440"/>
    <lineage>
        <taxon>Eukaryota</taxon>
        <taxon>Metamonada</taxon>
        <taxon>Preaxostyla</taxon>
        <taxon>Oxymonadida</taxon>
        <taxon>Streblomastigidae</taxon>
        <taxon>Streblomastix</taxon>
    </lineage>
</organism>
<gene>
    <name evidence="3" type="ORF">EZS28_044487</name>
</gene>
<keyword evidence="2" id="KW-1133">Transmembrane helix</keyword>
<reference evidence="3 4" key="1">
    <citation type="submission" date="2019-03" db="EMBL/GenBank/DDBJ databases">
        <title>Single cell metagenomics reveals metabolic interactions within the superorganism composed of flagellate Streblomastix strix and complex community of Bacteroidetes bacteria on its surface.</title>
        <authorList>
            <person name="Treitli S.C."/>
            <person name="Kolisko M."/>
            <person name="Husnik F."/>
            <person name="Keeling P."/>
            <person name="Hampl V."/>
        </authorList>
    </citation>
    <scope>NUCLEOTIDE SEQUENCE [LARGE SCALE GENOMIC DNA]</scope>
    <source>
        <strain evidence="3">ST1C</strain>
    </source>
</reference>
<feature type="transmembrane region" description="Helical" evidence="2">
    <location>
        <begin position="117"/>
        <end position="136"/>
    </location>
</feature>
<dbReference type="OrthoDB" id="272512at2759"/>
<feature type="compositionally biased region" description="Polar residues" evidence="1">
    <location>
        <begin position="231"/>
        <end position="259"/>
    </location>
</feature>
<feature type="compositionally biased region" description="Basic and acidic residues" evidence="1">
    <location>
        <begin position="169"/>
        <end position="178"/>
    </location>
</feature>
<protein>
    <submittedName>
        <fullName evidence="3">Uncharacterized protein</fullName>
    </submittedName>
</protein>
<keyword evidence="2" id="KW-0472">Membrane</keyword>
<evidence type="ECO:0000313" key="4">
    <source>
        <dbReference type="Proteomes" id="UP000324800"/>
    </source>
</evidence>